<dbReference type="InterPro" id="IPR008090">
    <property type="entry name" value="Fe_iron_reduct"/>
</dbReference>
<evidence type="ECO:0000313" key="4">
    <source>
        <dbReference type="Proteomes" id="UP000823786"/>
    </source>
</evidence>
<keyword evidence="4" id="KW-1185">Reference proteome</keyword>
<dbReference type="InterPro" id="IPR024726">
    <property type="entry name" value="FhuF_C"/>
</dbReference>
<dbReference type="InterPro" id="IPR022770">
    <property type="entry name" value="IucA/IucC-like_C"/>
</dbReference>
<protein>
    <submittedName>
        <fullName evidence="3">Ferric iron reductase protein FhuF</fullName>
    </submittedName>
</protein>
<reference evidence="3 4" key="1">
    <citation type="submission" date="2021-03" db="EMBL/GenBank/DDBJ databases">
        <title>Genomic Encyclopedia of Type Strains, Phase IV (KMG-IV): sequencing the most valuable type-strain genomes for metagenomic binning, comparative biology and taxonomic classification.</title>
        <authorList>
            <person name="Goeker M."/>
        </authorList>
    </citation>
    <scope>NUCLEOTIDE SEQUENCE [LARGE SCALE GENOMIC DNA]</scope>
    <source>
        <strain evidence="3 4">DSM 26427</strain>
    </source>
</reference>
<feature type="domain" description="Aerobactin siderophore biosynthesis IucA/IucC-like C-terminal" evidence="1">
    <location>
        <begin position="75"/>
        <end position="219"/>
    </location>
</feature>
<dbReference type="EMBL" id="JAGGJV010000001">
    <property type="protein sequence ID" value="MBP1857524.1"/>
    <property type="molecule type" value="Genomic_DNA"/>
</dbReference>
<name>A0ABS4EHV4_9HYPH</name>
<dbReference type="Proteomes" id="UP000823786">
    <property type="component" value="Unassembled WGS sequence"/>
</dbReference>
<accession>A0ABS4EHV4</accession>
<feature type="domain" description="Ferric siderophore reductase C-terminal" evidence="2">
    <location>
        <begin position="227"/>
        <end position="246"/>
    </location>
</feature>
<dbReference type="PRINTS" id="PR01714">
    <property type="entry name" value="2FE2SRDCTASE"/>
</dbReference>
<dbReference type="NCBIfam" id="TIGR03951">
    <property type="entry name" value="Fe_III_red_FhuF"/>
    <property type="match status" value="1"/>
</dbReference>
<evidence type="ECO:0000313" key="3">
    <source>
        <dbReference type="EMBL" id="MBP1857524.1"/>
    </source>
</evidence>
<sequence length="254" mass="27319">MTATANHDGKTGFGPSSLKTVFAGEHAWCGEKMMLSSELEGAVPISDFFGSGGFSAALDTYAATHGGTDRRAVASMWSLYYFSILTIPYIVARRADHVLPVATENMTIALAEDGLPRAMGLAAEGDWSEGKDADLLSFVTPLISQHLAEIVAQLKAQGGIAPKLAWNNAAVYIDYAFNATERERPADGDAWASRSLFAEPHLPDGSTNPFHGCLRHELDGEETVCRRKICCLRYLLPGVPSCGNLCALPAQRKQ</sequence>
<proteinExistence type="predicted"/>
<evidence type="ECO:0000259" key="2">
    <source>
        <dbReference type="Pfam" id="PF11575"/>
    </source>
</evidence>
<evidence type="ECO:0000259" key="1">
    <source>
        <dbReference type="Pfam" id="PF06276"/>
    </source>
</evidence>
<gene>
    <name evidence="3" type="ORF">J2Z75_001004</name>
</gene>
<dbReference type="Pfam" id="PF11575">
    <property type="entry name" value="FhuF_C"/>
    <property type="match status" value="1"/>
</dbReference>
<organism evidence="3 4">
    <name type="scientific">Rhizobium herbae</name>
    <dbReference type="NCBI Taxonomy" id="508661"/>
    <lineage>
        <taxon>Bacteria</taxon>
        <taxon>Pseudomonadati</taxon>
        <taxon>Pseudomonadota</taxon>
        <taxon>Alphaproteobacteria</taxon>
        <taxon>Hyphomicrobiales</taxon>
        <taxon>Rhizobiaceae</taxon>
        <taxon>Rhizobium/Agrobacterium group</taxon>
        <taxon>Rhizobium</taxon>
    </lineage>
</organism>
<dbReference type="Pfam" id="PF06276">
    <property type="entry name" value="FhuF"/>
    <property type="match status" value="1"/>
</dbReference>
<comment type="caution">
    <text evidence="3">The sequence shown here is derived from an EMBL/GenBank/DDBJ whole genome shotgun (WGS) entry which is preliminary data.</text>
</comment>
<dbReference type="RefSeq" id="WP_407692733.1">
    <property type="nucleotide sequence ID" value="NZ_JAGGJV010000001.1"/>
</dbReference>